<reference evidence="3" key="1">
    <citation type="submission" date="2018-08" db="EMBL/GenBank/DDBJ databases">
        <title>A genome reference for cultivated species of the human gut microbiota.</title>
        <authorList>
            <person name="Zou Y."/>
            <person name="Xue W."/>
            <person name="Luo G."/>
        </authorList>
    </citation>
    <scope>NUCLEOTIDE SEQUENCE [LARGE SCALE GENOMIC DNA]</scope>
    <source>
        <strain evidence="3">TF05-5AC</strain>
    </source>
</reference>
<dbReference type="InterPro" id="IPR001173">
    <property type="entry name" value="Glyco_trans_2-like"/>
</dbReference>
<name>A0A3E3I0Z6_9FIRM</name>
<evidence type="ECO:0000256" key="1">
    <source>
        <dbReference type="SAM" id="MobiDB-lite"/>
    </source>
</evidence>
<comment type="caution">
    <text evidence="3">The sequence shown here is derived from an EMBL/GenBank/DDBJ whole genome shotgun (WGS) entry which is preliminary data.</text>
</comment>
<dbReference type="SUPFAM" id="SSF53448">
    <property type="entry name" value="Nucleotide-diphospho-sugar transferases"/>
    <property type="match status" value="1"/>
</dbReference>
<evidence type="ECO:0000313" key="4">
    <source>
        <dbReference type="Proteomes" id="UP000260812"/>
    </source>
</evidence>
<dbReference type="AlphaFoldDB" id="A0A3E3I0Z6"/>
<gene>
    <name evidence="3" type="ORF">DXC51_18250</name>
</gene>
<feature type="domain" description="Glycosyltransferase 2-like" evidence="2">
    <location>
        <begin position="7"/>
        <end position="171"/>
    </location>
</feature>
<dbReference type="Proteomes" id="UP000260812">
    <property type="component" value="Unassembled WGS sequence"/>
</dbReference>
<keyword evidence="4" id="KW-1185">Reference proteome</keyword>
<dbReference type="PANTHER" id="PTHR22916">
    <property type="entry name" value="GLYCOSYLTRANSFERASE"/>
    <property type="match status" value="1"/>
</dbReference>
<proteinExistence type="predicted"/>
<accession>A0A3E3I0Z6</accession>
<protein>
    <submittedName>
        <fullName evidence="3">Glycosyltransferase family 2 protein</fullName>
    </submittedName>
</protein>
<evidence type="ECO:0000259" key="2">
    <source>
        <dbReference type="Pfam" id="PF00535"/>
    </source>
</evidence>
<dbReference type="PANTHER" id="PTHR22916:SF3">
    <property type="entry name" value="UDP-GLCNAC:BETAGAL BETA-1,3-N-ACETYLGLUCOSAMINYLTRANSFERASE-LIKE PROTEIN 1"/>
    <property type="match status" value="1"/>
</dbReference>
<dbReference type="EMBL" id="QVLV01000013">
    <property type="protein sequence ID" value="RGE57972.1"/>
    <property type="molecule type" value="Genomic_DNA"/>
</dbReference>
<feature type="compositionally biased region" description="Basic residues" evidence="1">
    <location>
        <begin position="285"/>
        <end position="299"/>
    </location>
</feature>
<dbReference type="GO" id="GO:0016758">
    <property type="term" value="F:hexosyltransferase activity"/>
    <property type="evidence" value="ECO:0007669"/>
    <property type="project" value="UniProtKB-ARBA"/>
</dbReference>
<dbReference type="InterPro" id="IPR029044">
    <property type="entry name" value="Nucleotide-diphossugar_trans"/>
</dbReference>
<organism evidence="3 4">
    <name type="scientific">Eisenbergiella massiliensis</name>
    <dbReference type="NCBI Taxonomy" id="1720294"/>
    <lineage>
        <taxon>Bacteria</taxon>
        <taxon>Bacillati</taxon>
        <taxon>Bacillota</taxon>
        <taxon>Clostridia</taxon>
        <taxon>Lachnospirales</taxon>
        <taxon>Lachnospiraceae</taxon>
        <taxon>Eisenbergiella</taxon>
    </lineage>
</organism>
<feature type="region of interest" description="Disordered" evidence="1">
    <location>
        <begin position="270"/>
        <end position="305"/>
    </location>
</feature>
<sequence length="305" mass="36015">MENPLITIIIPIYNREQTLERCLCSVLRQTYTHLEIIAVDDGSTDHSRVILDKYQKKDSRLRVVRKENSGVSESRNLGLQLARGEYIQFVDADDWITRDATEILLKAMQTGSEMVITDYYRVIGRKIWIKGHIPESSLMSRAEFARYMMKSPANFYYGVTWNKFYRMDIIRDNALFFSRELDWCEDFKFNLEYLKYVSNIRVETRPIYYYVKTKGSLVDSKIDLRETIRTKRILFGYYKELYQALDMYEENKLKIQSFYLEFARDKIKSPVLPEPPLISKGEKIPKKKASPPRLHSGKKTKSDTP</sequence>
<evidence type="ECO:0000313" key="3">
    <source>
        <dbReference type="EMBL" id="RGE57972.1"/>
    </source>
</evidence>
<dbReference type="CDD" id="cd00761">
    <property type="entry name" value="Glyco_tranf_GTA_type"/>
    <property type="match status" value="1"/>
</dbReference>
<dbReference type="Pfam" id="PF00535">
    <property type="entry name" value="Glycos_transf_2"/>
    <property type="match status" value="1"/>
</dbReference>
<dbReference type="Gene3D" id="3.90.550.10">
    <property type="entry name" value="Spore Coat Polysaccharide Biosynthesis Protein SpsA, Chain A"/>
    <property type="match status" value="1"/>
</dbReference>
<keyword evidence="3" id="KW-0808">Transferase</keyword>